<dbReference type="AlphaFoldDB" id="X1QQ46"/>
<dbReference type="EMBL" id="BARV01041687">
    <property type="protein sequence ID" value="GAI53070.1"/>
    <property type="molecule type" value="Genomic_DNA"/>
</dbReference>
<proteinExistence type="predicted"/>
<accession>X1QQ46</accession>
<feature type="non-terminal residue" evidence="1">
    <location>
        <position position="1"/>
    </location>
</feature>
<sequence length="50" mass="5838">KDWVKAQMAIVETEMVRTEQVFLPYWITPSGKTLYAYLVDMKFQLPKGEG</sequence>
<organism evidence="1">
    <name type="scientific">marine sediment metagenome</name>
    <dbReference type="NCBI Taxonomy" id="412755"/>
    <lineage>
        <taxon>unclassified sequences</taxon>
        <taxon>metagenomes</taxon>
        <taxon>ecological metagenomes</taxon>
    </lineage>
</organism>
<protein>
    <submittedName>
        <fullName evidence="1">Uncharacterized protein</fullName>
    </submittedName>
</protein>
<reference evidence="1" key="1">
    <citation type="journal article" date="2014" name="Front. Microbiol.">
        <title>High frequency of phylogenetically diverse reductive dehalogenase-homologous genes in deep subseafloor sedimentary metagenomes.</title>
        <authorList>
            <person name="Kawai M."/>
            <person name="Futagami T."/>
            <person name="Toyoda A."/>
            <person name="Takaki Y."/>
            <person name="Nishi S."/>
            <person name="Hori S."/>
            <person name="Arai W."/>
            <person name="Tsubouchi T."/>
            <person name="Morono Y."/>
            <person name="Uchiyama I."/>
            <person name="Ito T."/>
            <person name="Fujiyama A."/>
            <person name="Inagaki F."/>
            <person name="Takami H."/>
        </authorList>
    </citation>
    <scope>NUCLEOTIDE SEQUENCE</scope>
    <source>
        <strain evidence="1">Expedition CK06-06</strain>
    </source>
</reference>
<evidence type="ECO:0000313" key="1">
    <source>
        <dbReference type="EMBL" id="GAI53070.1"/>
    </source>
</evidence>
<gene>
    <name evidence="1" type="ORF">S06H3_62997</name>
</gene>
<name>X1QQ46_9ZZZZ</name>
<comment type="caution">
    <text evidence="1">The sequence shown here is derived from an EMBL/GenBank/DDBJ whole genome shotgun (WGS) entry which is preliminary data.</text>
</comment>